<evidence type="ECO:0000313" key="2">
    <source>
        <dbReference type="EMBL" id="OAI01773.1"/>
    </source>
</evidence>
<dbReference type="Pfam" id="PF21880">
    <property type="entry name" value="DUF6916"/>
    <property type="match status" value="1"/>
</dbReference>
<gene>
    <name evidence="2" type="ORF">A1353_00705</name>
</gene>
<sequence>MKTTLDAPMIGELHSRYFSPFLGQPCLLENGTITIATVLDRVDEKPAARQPTAESRRTPFALLLKGDADCPHLDGVFTLRIAGALEVSGIYLTRVLNTGPLPASLFQAVFN</sequence>
<proteinExistence type="predicted"/>
<feature type="domain" description="DUF6916" evidence="1">
    <location>
        <begin position="16"/>
        <end position="110"/>
    </location>
</feature>
<dbReference type="EMBL" id="LUUH01000066">
    <property type="protein sequence ID" value="OAI01773.1"/>
    <property type="molecule type" value="Genomic_DNA"/>
</dbReference>
<protein>
    <recommendedName>
        <fullName evidence="1">DUF6916 domain-containing protein</fullName>
    </recommendedName>
</protein>
<accession>A0A177M8Y4</accession>
<evidence type="ECO:0000313" key="3">
    <source>
        <dbReference type="Proteomes" id="UP000077763"/>
    </source>
</evidence>
<organism evidence="2 3">
    <name type="scientific">Methylomonas methanica</name>
    <dbReference type="NCBI Taxonomy" id="421"/>
    <lineage>
        <taxon>Bacteria</taxon>
        <taxon>Pseudomonadati</taxon>
        <taxon>Pseudomonadota</taxon>
        <taxon>Gammaproteobacteria</taxon>
        <taxon>Methylococcales</taxon>
        <taxon>Methylococcaceae</taxon>
        <taxon>Methylomonas</taxon>
    </lineage>
</organism>
<name>A0A177M8Y4_METMH</name>
<evidence type="ECO:0000259" key="1">
    <source>
        <dbReference type="Pfam" id="PF21880"/>
    </source>
</evidence>
<reference evidence="2 3" key="1">
    <citation type="submission" date="2016-03" db="EMBL/GenBank/DDBJ databases">
        <authorList>
            <person name="Ploux O."/>
        </authorList>
    </citation>
    <scope>NUCLEOTIDE SEQUENCE [LARGE SCALE GENOMIC DNA]</scope>
    <source>
        <strain evidence="2 3">R-45371</strain>
    </source>
</reference>
<dbReference type="InterPro" id="IPR054209">
    <property type="entry name" value="DUF6916"/>
</dbReference>
<comment type="caution">
    <text evidence="2">The sequence shown here is derived from an EMBL/GenBank/DDBJ whole genome shotgun (WGS) entry which is preliminary data.</text>
</comment>
<dbReference type="RefSeq" id="WP_064037519.1">
    <property type="nucleotide sequence ID" value="NZ_LUUH01000066.1"/>
</dbReference>
<dbReference type="Proteomes" id="UP000077763">
    <property type="component" value="Unassembled WGS sequence"/>
</dbReference>
<dbReference type="AlphaFoldDB" id="A0A177M8Y4"/>